<keyword evidence="2" id="KW-1185">Reference proteome</keyword>
<organism evidence="1 2">
    <name type="scientific">Trichonephila clavipes</name>
    <name type="common">Golden silk orbweaver</name>
    <name type="synonym">Nephila clavipes</name>
    <dbReference type="NCBI Taxonomy" id="2585209"/>
    <lineage>
        <taxon>Eukaryota</taxon>
        <taxon>Metazoa</taxon>
        <taxon>Ecdysozoa</taxon>
        <taxon>Arthropoda</taxon>
        <taxon>Chelicerata</taxon>
        <taxon>Arachnida</taxon>
        <taxon>Araneae</taxon>
        <taxon>Araneomorphae</taxon>
        <taxon>Entelegynae</taxon>
        <taxon>Araneoidea</taxon>
        <taxon>Nephilidae</taxon>
        <taxon>Trichonephila</taxon>
    </lineage>
</organism>
<reference evidence="1" key="1">
    <citation type="submission" date="2020-08" db="EMBL/GenBank/DDBJ databases">
        <title>Multicomponent nature underlies the extraordinary mechanical properties of spider dragline silk.</title>
        <authorList>
            <person name="Kono N."/>
            <person name="Nakamura H."/>
            <person name="Mori M."/>
            <person name="Yoshida Y."/>
            <person name="Ohtoshi R."/>
            <person name="Malay A.D."/>
            <person name="Moran D.A.P."/>
            <person name="Tomita M."/>
            <person name="Numata K."/>
            <person name="Arakawa K."/>
        </authorList>
    </citation>
    <scope>NUCLEOTIDE SEQUENCE</scope>
</reference>
<accession>A0A8X6RCJ7</accession>
<dbReference type="EMBL" id="BMAU01021076">
    <property type="protein sequence ID" value="GFX89649.1"/>
    <property type="molecule type" value="Genomic_DNA"/>
</dbReference>
<sequence length="158" mass="17493">MATHMAKGCHGRTAGLSLGRGSILEATEYLQSRHADITPNGIVVEWVSVEVHVNGHRDARCLSARPLKMVWEDTGARSKADACVWTVANEVIGSARVCCMISRSSRRLVCQRRLEPGRRVNDTHLFCTLAPTPPHSQIRTTTYDELLTELTTQLPSSR</sequence>
<dbReference type="AlphaFoldDB" id="A0A8X6RCJ7"/>
<evidence type="ECO:0000313" key="1">
    <source>
        <dbReference type="EMBL" id="GFX89649.1"/>
    </source>
</evidence>
<gene>
    <name evidence="1" type="ORF">TNCV_3710811</name>
</gene>
<name>A0A8X6RCJ7_TRICX</name>
<protein>
    <submittedName>
        <fullName evidence="1">Uncharacterized protein</fullName>
    </submittedName>
</protein>
<comment type="caution">
    <text evidence="1">The sequence shown here is derived from an EMBL/GenBank/DDBJ whole genome shotgun (WGS) entry which is preliminary data.</text>
</comment>
<proteinExistence type="predicted"/>
<evidence type="ECO:0000313" key="2">
    <source>
        <dbReference type="Proteomes" id="UP000887159"/>
    </source>
</evidence>
<dbReference type="Proteomes" id="UP000887159">
    <property type="component" value="Unassembled WGS sequence"/>
</dbReference>